<protein>
    <recommendedName>
        <fullName evidence="10">Mitochondrial distribution and morphology protein 34</fullName>
    </recommendedName>
</protein>
<feature type="compositionally biased region" description="Low complexity" evidence="11">
    <location>
        <begin position="643"/>
        <end position="658"/>
    </location>
</feature>
<dbReference type="InterPro" id="IPR058825">
    <property type="entry name" value="MDM34_N"/>
</dbReference>
<keyword evidence="14" id="KW-1185">Reference proteome</keyword>
<sequence>MSFTFNWPRFSDQFHYDAIEMLNTALNKGNKPPIIADKIEVVELEMGSQPPELEIRDIGDLTVDQFRGIFRLTYNGDAHLVLKTKVQANPLNHKQPDIHIMAGSRGMLAAKQPLVVPMLLRLSHFRLSSYVVLVVSKQKGITLVFKTDPLQNVDINSTFDSIAVIQNFIQREIEDQLRQMFREDLPGIIHRLSQQWVKAKVEAPYLSTQPPPATVPSRPLDTMSNPDVVAHRTVDIGGVRHNLIRKASMTSVGSRRARSTTCVSSHKTPDSAPFPQSSALDTSASSHPDLEHFDPTYGLRPEGLPLKSVFKGFGSLFAPNKGLADLAEEIEESEDGDEEEGDEGASFDVVDWVDTVPGFSPPLSDRVEKDRETTTEYETVPAVGGGTITRPRIYHSQSAIHPHSAIHPLSKSLSSLPKRTHSQTGIIHSGMATPSIMSRPPSFPSSSYFPDYQSSVAGPSQYNGFASRVPQPPSAGRARSPDSLESQHSRSSSGPTRTLSTEPTDPAAFDDHPNAATQSAIYMRRPPSERRFSVTSTSTHMSNGEHAENYPSNPSESPGLPKIILRPTLNNNSIHQLSTLSHSNHTLSPYTRDLSHFTVRSVPPRSAGGGPHTPGGLTVGGERPPVRAKRKRTYRLGHSKPAPTSLSHTTPSYPSSSSPTPPSEFDESDMDTYFPATNRPLANPTEIYSDLSRPGFGSRPSRPTVSTSLSTSREPVAREGSTISDYTASSRRPKSNMQSITYGPS</sequence>
<evidence type="ECO:0000256" key="6">
    <source>
        <dbReference type="ARBA" id="ARBA00023055"/>
    </source>
</evidence>
<name>A0A9P6EEG6_9AGAR</name>
<feature type="region of interest" description="Disordered" evidence="11">
    <location>
        <begin position="600"/>
        <end position="745"/>
    </location>
</feature>
<comment type="subcellular location">
    <subcellularLocation>
        <location evidence="1">Membrane</location>
    </subcellularLocation>
    <subcellularLocation>
        <location evidence="10">Mitochondrion outer membrane</location>
        <topology evidence="10">Multi-pass membrane protein</topology>
    </subcellularLocation>
    <text evidence="10">The ERMES/MDM complex localizes to a few discrete foci (around 10 per single cell), that represent mitochondria-endoplasmic reticulum junctions. These foci are often found next to mtDNA nucleoids.</text>
</comment>
<accession>A0A9P6EEG6</accession>
<comment type="caution">
    <text evidence="13">The sequence shown here is derived from an EMBL/GenBank/DDBJ whole genome shotgun (WGS) entry which is preliminary data.</text>
</comment>
<feature type="compositionally biased region" description="Polar residues" evidence="11">
    <location>
        <begin position="533"/>
        <end position="542"/>
    </location>
</feature>
<evidence type="ECO:0000256" key="4">
    <source>
        <dbReference type="ARBA" id="ARBA00022692"/>
    </source>
</evidence>
<evidence type="ECO:0000256" key="10">
    <source>
        <dbReference type="HAMAP-Rule" id="MF_03105"/>
    </source>
</evidence>
<dbReference type="PANTHER" id="PTHR28185">
    <property type="entry name" value="MITOCHONDRIAL DISTRIBUTION AND MORPHOLOGY PROTEIN 34"/>
    <property type="match status" value="1"/>
</dbReference>
<dbReference type="PROSITE" id="PS51847">
    <property type="entry name" value="SMP"/>
    <property type="match status" value="1"/>
</dbReference>
<feature type="compositionally biased region" description="Gly residues" evidence="11">
    <location>
        <begin position="607"/>
        <end position="619"/>
    </location>
</feature>
<dbReference type="AlphaFoldDB" id="A0A9P6EEG6"/>
<evidence type="ECO:0000313" key="13">
    <source>
        <dbReference type="EMBL" id="KAF9528011.1"/>
    </source>
</evidence>
<evidence type="ECO:0000313" key="14">
    <source>
        <dbReference type="Proteomes" id="UP000807306"/>
    </source>
</evidence>
<evidence type="ECO:0000256" key="1">
    <source>
        <dbReference type="ARBA" id="ARBA00004370"/>
    </source>
</evidence>
<feature type="compositionally biased region" description="Polar residues" evidence="11">
    <location>
        <begin position="489"/>
        <end position="503"/>
    </location>
</feature>
<keyword evidence="9 10" id="KW-0472">Membrane</keyword>
<keyword evidence="8 10" id="KW-0496">Mitochondrion</keyword>
<dbReference type="Proteomes" id="UP000807306">
    <property type="component" value="Unassembled WGS sequence"/>
</dbReference>
<dbReference type="PANTHER" id="PTHR28185:SF1">
    <property type="entry name" value="MITOCHONDRIAL DISTRIBUTION AND MORPHOLOGY PROTEIN 34"/>
    <property type="match status" value="1"/>
</dbReference>
<dbReference type="InterPro" id="IPR031468">
    <property type="entry name" value="SMP_LBD"/>
</dbReference>
<keyword evidence="3 10" id="KW-1134">Transmembrane beta strand</keyword>
<evidence type="ECO:0000256" key="3">
    <source>
        <dbReference type="ARBA" id="ARBA00022452"/>
    </source>
</evidence>
<feature type="compositionally biased region" description="Polar residues" evidence="11">
    <location>
        <begin position="721"/>
        <end position="745"/>
    </location>
</feature>
<dbReference type="OrthoDB" id="17927at2759"/>
<comment type="similarity">
    <text evidence="10">Belongs to the MDM34 family.</text>
</comment>
<keyword evidence="2" id="KW-0813">Transport</keyword>
<feature type="compositionally biased region" description="Polar residues" evidence="11">
    <location>
        <begin position="249"/>
        <end position="266"/>
    </location>
</feature>
<comment type="subunit">
    <text evidence="10">Component of the ER-mitochondria encounter structure (ERMES) or MDM complex, composed of MMM1, MDM10, MDM12 and MDM34.</text>
</comment>
<dbReference type="Pfam" id="PF26545">
    <property type="entry name" value="Mdm34_N"/>
    <property type="match status" value="1"/>
</dbReference>
<evidence type="ECO:0000259" key="12">
    <source>
        <dbReference type="PROSITE" id="PS51847"/>
    </source>
</evidence>
<evidence type="ECO:0000256" key="2">
    <source>
        <dbReference type="ARBA" id="ARBA00022448"/>
    </source>
</evidence>
<dbReference type="CDD" id="cd21673">
    <property type="entry name" value="SMP_Mdm34"/>
    <property type="match status" value="1"/>
</dbReference>
<keyword evidence="4 10" id="KW-0812">Transmembrane</keyword>
<organism evidence="13 14">
    <name type="scientific">Crepidotus variabilis</name>
    <dbReference type="NCBI Taxonomy" id="179855"/>
    <lineage>
        <taxon>Eukaryota</taxon>
        <taxon>Fungi</taxon>
        <taxon>Dikarya</taxon>
        <taxon>Basidiomycota</taxon>
        <taxon>Agaricomycotina</taxon>
        <taxon>Agaricomycetes</taxon>
        <taxon>Agaricomycetidae</taxon>
        <taxon>Agaricales</taxon>
        <taxon>Agaricineae</taxon>
        <taxon>Crepidotaceae</taxon>
        <taxon>Crepidotus</taxon>
    </lineage>
</organism>
<feature type="compositionally biased region" description="Polar residues" evidence="11">
    <location>
        <begin position="701"/>
        <end position="713"/>
    </location>
</feature>
<reference evidence="13" key="1">
    <citation type="submission" date="2020-11" db="EMBL/GenBank/DDBJ databases">
        <authorList>
            <consortium name="DOE Joint Genome Institute"/>
            <person name="Ahrendt S."/>
            <person name="Riley R."/>
            <person name="Andreopoulos W."/>
            <person name="Labutti K."/>
            <person name="Pangilinan J."/>
            <person name="Ruiz-Duenas F.J."/>
            <person name="Barrasa J.M."/>
            <person name="Sanchez-Garcia M."/>
            <person name="Camarero S."/>
            <person name="Miyauchi S."/>
            <person name="Serrano A."/>
            <person name="Linde D."/>
            <person name="Babiker R."/>
            <person name="Drula E."/>
            <person name="Ayuso-Fernandez I."/>
            <person name="Pacheco R."/>
            <person name="Padilla G."/>
            <person name="Ferreira P."/>
            <person name="Barriuso J."/>
            <person name="Kellner H."/>
            <person name="Castanera R."/>
            <person name="Alfaro M."/>
            <person name="Ramirez L."/>
            <person name="Pisabarro A.G."/>
            <person name="Kuo A."/>
            <person name="Tritt A."/>
            <person name="Lipzen A."/>
            <person name="He G."/>
            <person name="Yan M."/>
            <person name="Ng V."/>
            <person name="Cullen D."/>
            <person name="Martin F."/>
            <person name="Rosso M.-N."/>
            <person name="Henrissat B."/>
            <person name="Hibbett D."/>
            <person name="Martinez A.T."/>
            <person name="Grigoriev I.V."/>
        </authorList>
    </citation>
    <scope>NUCLEOTIDE SEQUENCE</scope>
    <source>
        <strain evidence="13">CBS 506.95</strain>
    </source>
</reference>
<keyword evidence="6" id="KW-0445">Lipid transport</keyword>
<evidence type="ECO:0000256" key="11">
    <source>
        <dbReference type="SAM" id="MobiDB-lite"/>
    </source>
</evidence>
<feature type="compositionally biased region" description="Basic residues" evidence="11">
    <location>
        <begin position="626"/>
        <end position="638"/>
    </location>
</feature>
<feature type="compositionally biased region" description="Basic and acidic residues" evidence="11">
    <location>
        <begin position="479"/>
        <end position="488"/>
    </location>
</feature>
<dbReference type="GO" id="GO:0015914">
    <property type="term" value="P:phospholipid transport"/>
    <property type="evidence" value="ECO:0007669"/>
    <property type="project" value="TreeGrafter"/>
</dbReference>
<dbReference type="EMBL" id="MU157856">
    <property type="protein sequence ID" value="KAF9528011.1"/>
    <property type="molecule type" value="Genomic_DNA"/>
</dbReference>
<keyword evidence="7" id="KW-0446">Lipid-binding</keyword>
<comment type="domain">
    <text evidence="10">Lacks alpha-helical transmembrane segments, suggesting that it resides in the membrane via beta-sheet conformations similar to those predicted for other outer membrane proteins and porin.</text>
</comment>
<feature type="domain" description="SMP-LTD" evidence="12">
    <location>
        <begin position="1"/>
        <end position="194"/>
    </location>
</feature>
<comment type="function">
    <text evidence="10">Component of the ERMES/MDM complex, which serves as a molecular tether to connect the endoplasmic reticulum (ER) and mitochondria. Components of this complex are involved in the control of mitochondrial shape and protein biogenesis, and function in nonvesicular lipid trafficking between the ER and mitochondria. MDM34 is required for the interaction of the ER-resident membrane protein MMM1 and the outer mitochondrial membrane-resident beta-barrel protein MDM10.</text>
</comment>
<feature type="compositionally biased region" description="Polar residues" evidence="11">
    <location>
        <begin position="274"/>
        <end position="286"/>
    </location>
</feature>
<feature type="region of interest" description="Disordered" evidence="11">
    <location>
        <begin position="459"/>
        <end position="561"/>
    </location>
</feature>
<gene>
    <name evidence="10" type="primary">MDM34</name>
    <name evidence="13" type="ORF">CPB83DRAFT_907169</name>
</gene>
<dbReference type="HAMAP" id="MF_03105">
    <property type="entry name" value="Mdm34"/>
    <property type="match status" value="1"/>
</dbReference>
<dbReference type="GO" id="GO:0007005">
    <property type="term" value="P:mitochondrion organization"/>
    <property type="evidence" value="ECO:0007669"/>
    <property type="project" value="InterPro"/>
</dbReference>
<dbReference type="GO" id="GO:0032865">
    <property type="term" value="C:ERMES complex"/>
    <property type="evidence" value="ECO:0007669"/>
    <property type="project" value="UniProtKB-UniRule"/>
</dbReference>
<evidence type="ECO:0000256" key="5">
    <source>
        <dbReference type="ARBA" id="ARBA00022787"/>
    </source>
</evidence>
<feature type="region of interest" description="Disordered" evidence="11">
    <location>
        <begin position="249"/>
        <end position="296"/>
    </location>
</feature>
<dbReference type="GO" id="GO:0008289">
    <property type="term" value="F:lipid binding"/>
    <property type="evidence" value="ECO:0007669"/>
    <property type="project" value="UniProtKB-KW"/>
</dbReference>
<proteinExistence type="inferred from homology"/>
<evidence type="ECO:0000256" key="8">
    <source>
        <dbReference type="ARBA" id="ARBA00023128"/>
    </source>
</evidence>
<dbReference type="GO" id="GO:1990456">
    <property type="term" value="P:mitochondrion-endoplasmic reticulum membrane tethering"/>
    <property type="evidence" value="ECO:0007669"/>
    <property type="project" value="TreeGrafter"/>
</dbReference>
<evidence type="ECO:0000256" key="9">
    <source>
        <dbReference type="ARBA" id="ARBA00023136"/>
    </source>
</evidence>
<keyword evidence="5 10" id="KW-1000">Mitochondrion outer membrane</keyword>
<evidence type="ECO:0000256" key="7">
    <source>
        <dbReference type="ARBA" id="ARBA00023121"/>
    </source>
</evidence>
<dbReference type="InterPro" id="IPR027536">
    <property type="entry name" value="MDM34"/>
</dbReference>